<protein>
    <submittedName>
        <fullName evidence="2">Phosphatidate cytidylyltransferase</fullName>
        <ecNumber evidence="2">2.7.7.41</ecNumber>
    </submittedName>
</protein>
<feature type="transmembrane region" description="Helical" evidence="1">
    <location>
        <begin position="129"/>
        <end position="155"/>
    </location>
</feature>
<dbReference type="Proteomes" id="UP001202961">
    <property type="component" value="Unassembled WGS sequence"/>
</dbReference>
<feature type="transmembrane region" description="Helical" evidence="1">
    <location>
        <begin position="263"/>
        <end position="282"/>
    </location>
</feature>
<sequence length="326" mass="33747">MSPTSPTAGVAYSVIGLLIAGTIVRLSTLQDRTSPVSRKRIASLLSWWIVAAWVLLAAMGGRVIASVLFAIVSSLAFREYASLASLKENGLRRGSDETQGYTGGSTGAACGFGLLQTVGYLAITASYAGLAIGLGGLWLASIPLAVVLFSCVLFAEKTELANFTHRASQVVYGVLLTCSLPACSLLLSDPVDATFTGLFLMVIGLTEWNDILAAWVGRVIGKTKLAPVISPNKTVEGFVGGVVGTVATAAFLGPWLTSFNMTTSVSIGFAIALAGTLGDLNMSAIKRAAGVKDSGALLPGQGGILDRIDSLTFSAPVTLLILELTR</sequence>
<feature type="transmembrane region" description="Helical" evidence="1">
    <location>
        <begin position="237"/>
        <end position="257"/>
    </location>
</feature>
<dbReference type="GO" id="GO:0004605">
    <property type="term" value="F:phosphatidate cytidylyltransferase activity"/>
    <property type="evidence" value="ECO:0007669"/>
    <property type="project" value="UniProtKB-EC"/>
</dbReference>
<evidence type="ECO:0000313" key="2">
    <source>
        <dbReference type="EMBL" id="MCM2370308.1"/>
    </source>
</evidence>
<comment type="caution">
    <text evidence="2">The sequence shown here is derived from an EMBL/GenBank/DDBJ whole genome shotgun (WGS) entry which is preliminary data.</text>
</comment>
<feature type="transmembrane region" description="Helical" evidence="1">
    <location>
        <begin position="167"/>
        <end position="187"/>
    </location>
</feature>
<reference evidence="2 3" key="1">
    <citation type="journal article" date="2022" name="Syst. Appl. Microbiol.">
        <title>Rhodopirellula aestuarii sp. nov., a novel member of the genus Rhodopirellula isolated from brackish sediments collected in the Tagus River estuary, Portugal.</title>
        <authorList>
            <person name="Vitorino I.R."/>
            <person name="Klimek D."/>
            <person name="Calusinska M."/>
            <person name="Lobo-da-Cunha A."/>
            <person name="Vasconcelos V."/>
            <person name="Lage O.M."/>
        </authorList>
    </citation>
    <scope>NUCLEOTIDE SEQUENCE [LARGE SCALE GENOMIC DNA]</scope>
    <source>
        <strain evidence="2 3">ICT_H3.1</strain>
    </source>
</reference>
<proteinExistence type="predicted"/>
<feature type="transmembrane region" description="Helical" evidence="1">
    <location>
        <begin position="6"/>
        <end position="29"/>
    </location>
</feature>
<accession>A0ABT0U078</accession>
<dbReference type="EMBL" id="JAMQBK010000021">
    <property type="protein sequence ID" value="MCM2370308.1"/>
    <property type="molecule type" value="Genomic_DNA"/>
</dbReference>
<dbReference type="Pfam" id="PF01148">
    <property type="entry name" value="CTP_transf_1"/>
    <property type="match status" value="1"/>
</dbReference>
<feature type="transmembrane region" description="Helical" evidence="1">
    <location>
        <begin position="193"/>
        <end position="216"/>
    </location>
</feature>
<dbReference type="EC" id="2.7.7.41" evidence="2"/>
<dbReference type="PANTHER" id="PTHR43535:SF1">
    <property type="entry name" value="PHOSPHATIDATE CYTIDYLYLTRANSFERASE"/>
    <property type="match status" value="1"/>
</dbReference>
<gene>
    <name evidence="2" type="ORF">NB063_06685</name>
</gene>
<keyword evidence="2" id="KW-0548">Nucleotidyltransferase</keyword>
<keyword evidence="3" id="KW-1185">Reference proteome</keyword>
<dbReference type="RefSeq" id="WP_250927980.1">
    <property type="nucleotide sequence ID" value="NZ_JAMQBK010000021.1"/>
</dbReference>
<dbReference type="PANTHER" id="PTHR43535">
    <property type="entry name" value="PHOSPHATIDATE CYTIDYLYLTRANSFERASE"/>
    <property type="match status" value="1"/>
</dbReference>
<keyword evidence="1" id="KW-0812">Transmembrane</keyword>
<evidence type="ECO:0000256" key="1">
    <source>
        <dbReference type="SAM" id="Phobius"/>
    </source>
</evidence>
<keyword evidence="1" id="KW-0472">Membrane</keyword>
<evidence type="ECO:0000313" key="3">
    <source>
        <dbReference type="Proteomes" id="UP001202961"/>
    </source>
</evidence>
<organism evidence="2 3">
    <name type="scientific">Aporhodopirellula aestuarii</name>
    <dbReference type="NCBI Taxonomy" id="2950107"/>
    <lineage>
        <taxon>Bacteria</taxon>
        <taxon>Pseudomonadati</taxon>
        <taxon>Planctomycetota</taxon>
        <taxon>Planctomycetia</taxon>
        <taxon>Pirellulales</taxon>
        <taxon>Pirellulaceae</taxon>
        <taxon>Aporhodopirellula</taxon>
    </lineage>
</organism>
<keyword evidence="2" id="KW-0808">Transferase</keyword>
<name>A0ABT0U078_9BACT</name>
<keyword evidence="1" id="KW-1133">Transmembrane helix</keyword>
<feature type="transmembrane region" description="Helical" evidence="1">
    <location>
        <begin position="101"/>
        <end position="123"/>
    </location>
</feature>